<dbReference type="InterPro" id="IPR001753">
    <property type="entry name" value="Enoyl-CoA_hydra/iso"/>
</dbReference>
<dbReference type="PANTHER" id="PTHR11941:SF54">
    <property type="entry name" value="ENOYL-COA HYDRATASE, MITOCHONDRIAL"/>
    <property type="match status" value="1"/>
</dbReference>
<feature type="non-terminal residue" evidence="2">
    <location>
        <position position="132"/>
    </location>
</feature>
<sequence>MVDMDVLEAREYSIFCGEVLKNLELAKKPFIAAINGYALGGGLELALSCDIRIASENAMFGLPEVTLGIIPGWGGIQKLVRIVGLGKAKEIIYSGALIDAGEAMEIGLINKVAEKNKLISEVMGLAKKIAKN</sequence>
<dbReference type="GO" id="GO:0006635">
    <property type="term" value="P:fatty acid beta-oxidation"/>
    <property type="evidence" value="ECO:0007669"/>
    <property type="project" value="TreeGrafter"/>
</dbReference>
<gene>
    <name evidence="2" type="ORF">S01H1_84432</name>
</gene>
<dbReference type="PROSITE" id="PS00166">
    <property type="entry name" value="ENOYL_COA_HYDRATASE"/>
    <property type="match status" value="1"/>
</dbReference>
<reference evidence="2" key="1">
    <citation type="journal article" date="2014" name="Front. Microbiol.">
        <title>High frequency of phylogenetically diverse reductive dehalogenase-homologous genes in deep subseafloor sedimentary metagenomes.</title>
        <authorList>
            <person name="Kawai M."/>
            <person name="Futagami T."/>
            <person name="Toyoda A."/>
            <person name="Takaki Y."/>
            <person name="Nishi S."/>
            <person name="Hori S."/>
            <person name="Arai W."/>
            <person name="Tsubouchi T."/>
            <person name="Morono Y."/>
            <person name="Uchiyama I."/>
            <person name="Ito T."/>
            <person name="Fujiyama A."/>
            <person name="Inagaki F."/>
            <person name="Takami H."/>
        </authorList>
    </citation>
    <scope>NUCLEOTIDE SEQUENCE</scope>
    <source>
        <strain evidence="2">Expedition CK06-06</strain>
    </source>
</reference>
<protein>
    <recommendedName>
        <fullName evidence="3">Enoyl-CoA hydratase</fullName>
    </recommendedName>
</protein>
<dbReference type="AlphaFoldDB" id="X0XGM6"/>
<comment type="caution">
    <text evidence="2">The sequence shown here is derived from an EMBL/GenBank/DDBJ whole genome shotgun (WGS) entry which is preliminary data.</text>
</comment>
<dbReference type="InterPro" id="IPR018376">
    <property type="entry name" value="Enoyl-CoA_hyd/isom_CS"/>
</dbReference>
<dbReference type="EMBL" id="BARS01057640">
    <property type="protein sequence ID" value="GAG42339.1"/>
    <property type="molecule type" value="Genomic_DNA"/>
</dbReference>
<dbReference type="GO" id="GO:0003824">
    <property type="term" value="F:catalytic activity"/>
    <property type="evidence" value="ECO:0007669"/>
    <property type="project" value="InterPro"/>
</dbReference>
<evidence type="ECO:0008006" key="3">
    <source>
        <dbReference type="Google" id="ProtNLM"/>
    </source>
</evidence>
<organism evidence="2">
    <name type="scientific">marine sediment metagenome</name>
    <dbReference type="NCBI Taxonomy" id="412755"/>
    <lineage>
        <taxon>unclassified sequences</taxon>
        <taxon>metagenomes</taxon>
        <taxon>ecological metagenomes</taxon>
    </lineage>
</organism>
<dbReference type="Pfam" id="PF00378">
    <property type="entry name" value="ECH_1"/>
    <property type="match status" value="1"/>
</dbReference>
<dbReference type="CDD" id="cd06558">
    <property type="entry name" value="crotonase-like"/>
    <property type="match status" value="1"/>
</dbReference>
<comment type="similarity">
    <text evidence="1">Belongs to the enoyl-CoA hydratase/isomerase family.</text>
</comment>
<name>X0XGM6_9ZZZZ</name>
<dbReference type="SUPFAM" id="SSF52096">
    <property type="entry name" value="ClpP/crotonase"/>
    <property type="match status" value="1"/>
</dbReference>
<dbReference type="Gene3D" id="3.90.226.10">
    <property type="entry name" value="2-enoyl-CoA Hydratase, Chain A, domain 1"/>
    <property type="match status" value="1"/>
</dbReference>
<proteinExistence type="inferred from homology"/>
<accession>X0XGM6</accession>
<evidence type="ECO:0000256" key="1">
    <source>
        <dbReference type="ARBA" id="ARBA00005254"/>
    </source>
</evidence>
<dbReference type="InterPro" id="IPR029045">
    <property type="entry name" value="ClpP/crotonase-like_dom_sf"/>
</dbReference>
<evidence type="ECO:0000313" key="2">
    <source>
        <dbReference type="EMBL" id="GAG42339.1"/>
    </source>
</evidence>
<dbReference type="PANTHER" id="PTHR11941">
    <property type="entry name" value="ENOYL-COA HYDRATASE-RELATED"/>
    <property type="match status" value="1"/>
</dbReference>